<sequence length="380" mass="38550">MAYLRSLPALQLLIAILGSASGIAVSLQLVELGWGTWVITWAVLANLLPSLIVAPLVAPLMDSLPLNRLGAAALGLEAVAAIVIVLLDTPPLLLGYVLAVGVLSCLTSPILLTLASEAETTAAVSFSKMDTARTLGLLVGPALGGLLFDLSGYRVPIVLEALALLFGATVLFLMATPPTQIPREKSWRARILAAPRFLITDPSTRTALLVLTPSVAFTAVYSVANIFIARDLLGLTGVGYAVIIQCFVVGRIIGARLGSRISAALPTLIASSLAMGSGLVVAGISTAVFLVGLGFFVSGVANSVQVAALRLVIAAEAGPLLPKALSSVGSINSGAMLVGTVGATPLIDASGPSHALAIAGCGTIFAALAGAGYAKWASRS</sequence>
<protein>
    <submittedName>
        <fullName evidence="7">MFS transporter</fullName>
    </submittedName>
</protein>
<feature type="transmembrane region" description="Helical" evidence="6">
    <location>
        <begin position="265"/>
        <end position="284"/>
    </location>
</feature>
<feature type="transmembrane region" description="Helical" evidence="6">
    <location>
        <begin position="38"/>
        <end position="57"/>
    </location>
</feature>
<dbReference type="Gene3D" id="1.20.1250.20">
    <property type="entry name" value="MFS general substrate transporter like domains"/>
    <property type="match status" value="1"/>
</dbReference>
<comment type="subcellular location">
    <subcellularLocation>
        <location evidence="1">Cell membrane</location>
        <topology evidence="1">Multi-pass membrane protein</topology>
    </subcellularLocation>
</comment>
<evidence type="ECO:0000256" key="5">
    <source>
        <dbReference type="ARBA" id="ARBA00023136"/>
    </source>
</evidence>
<dbReference type="GO" id="GO:0005886">
    <property type="term" value="C:plasma membrane"/>
    <property type="evidence" value="ECO:0007669"/>
    <property type="project" value="UniProtKB-SubCell"/>
</dbReference>
<name>A0A7G5FDG4_9CORY</name>
<gene>
    <name evidence="7" type="ORF">HW450_09865</name>
</gene>
<dbReference type="AlphaFoldDB" id="A0A7G5FDG4"/>
<dbReference type="PANTHER" id="PTHR23513">
    <property type="entry name" value="INTEGRAL MEMBRANE EFFLUX PROTEIN-RELATED"/>
    <property type="match status" value="1"/>
</dbReference>
<dbReference type="GO" id="GO:0022857">
    <property type="term" value="F:transmembrane transporter activity"/>
    <property type="evidence" value="ECO:0007669"/>
    <property type="project" value="InterPro"/>
</dbReference>
<feature type="transmembrane region" description="Helical" evidence="6">
    <location>
        <begin position="157"/>
        <end position="175"/>
    </location>
</feature>
<evidence type="ECO:0000256" key="1">
    <source>
        <dbReference type="ARBA" id="ARBA00004651"/>
    </source>
</evidence>
<evidence type="ECO:0000256" key="3">
    <source>
        <dbReference type="ARBA" id="ARBA00022692"/>
    </source>
</evidence>
<keyword evidence="3 6" id="KW-0812">Transmembrane</keyword>
<accession>A0A7G5FDG4</accession>
<dbReference type="RefSeq" id="WP_182385463.1">
    <property type="nucleotide sequence ID" value="NZ_CP059833.1"/>
</dbReference>
<evidence type="ECO:0000313" key="8">
    <source>
        <dbReference type="Proteomes" id="UP000515570"/>
    </source>
</evidence>
<keyword evidence="8" id="KW-1185">Reference proteome</keyword>
<dbReference type="EMBL" id="CP059833">
    <property type="protein sequence ID" value="QMV84655.1"/>
    <property type="molecule type" value="Genomic_DNA"/>
</dbReference>
<feature type="transmembrane region" description="Helical" evidence="6">
    <location>
        <begin position="135"/>
        <end position="151"/>
    </location>
</feature>
<keyword evidence="5 6" id="KW-0472">Membrane</keyword>
<feature type="transmembrane region" description="Helical" evidence="6">
    <location>
        <begin position="353"/>
        <end position="374"/>
    </location>
</feature>
<dbReference type="Pfam" id="PF07690">
    <property type="entry name" value="MFS_1"/>
    <property type="match status" value="1"/>
</dbReference>
<proteinExistence type="predicted"/>
<dbReference type="InterPro" id="IPR036259">
    <property type="entry name" value="MFS_trans_sf"/>
</dbReference>
<feature type="transmembrane region" description="Helical" evidence="6">
    <location>
        <begin position="93"/>
        <end position="114"/>
    </location>
</feature>
<dbReference type="SUPFAM" id="SSF103473">
    <property type="entry name" value="MFS general substrate transporter"/>
    <property type="match status" value="1"/>
</dbReference>
<evidence type="ECO:0000313" key="7">
    <source>
        <dbReference type="EMBL" id="QMV84655.1"/>
    </source>
</evidence>
<dbReference type="Proteomes" id="UP000515570">
    <property type="component" value="Chromosome"/>
</dbReference>
<keyword evidence="4 6" id="KW-1133">Transmembrane helix</keyword>
<feature type="transmembrane region" description="Helical" evidence="6">
    <location>
        <begin position="206"/>
        <end position="228"/>
    </location>
</feature>
<keyword evidence="2" id="KW-1003">Cell membrane</keyword>
<dbReference type="InterPro" id="IPR011701">
    <property type="entry name" value="MFS"/>
</dbReference>
<evidence type="ECO:0000256" key="4">
    <source>
        <dbReference type="ARBA" id="ARBA00022989"/>
    </source>
</evidence>
<dbReference type="PANTHER" id="PTHR23513:SF11">
    <property type="entry name" value="STAPHYLOFERRIN A TRANSPORTER"/>
    <property type="match status" value="1"/>
</dbReference>
<evidence type="ECO:0000256" key="2">
    <source>
        <dbReference type="ARBA" id="ARBA00022475"/>
    </source>
</evidence>
<organism evidence="7 8">
    <name type="scientific">Corynebacterium hindlerae</name>
    <dbReference type="NCBI Taxonomy" id="699041"/>
    <lineage>
        <taxon>Bacteria</taxon>
        <taxon>Bacillati</taxon>
        <taxon>Actinomycetota</taxon>
        <taxon>Actinomycetes</taxon>
        <taxon>Mycobacteriales</taxon>
        <taxon>Corynebacteriaceae</taxon>
        <taxon>Corynebacterium</taxon>
    </lineage>
</organism>
<feature type="transmembrane region" description="Helical" evidence="6">
    <location>
        <begin position="69"/>
        <end position="87"/>
    </location>
</feature>
<evidence type="ECO:0000256" key="6">
    <source>
        <dbReference type="SAM" id="Phobius"/>
    </source>
</evidence>
<feature type="transmembrane region" description="Helical" evidence="6">
    <location>
        <begin position="234"/>
        <end position="253"/>
    </location>
</feature>
<reference evidence="7 8" key="1">
    <citation type="submission" date="2020-07" db="EMBL/GenBank/DDBJ databases">
        <title>non toxigenic Corynebacterium sp. nov from a clinical source.</title>
        <authorList>
            <person name="Bernier A.-M."/>
            <person name="Bernard K."/>
        </authorList>
    </citation>
    <scope>NUCLEOTIDE SEQUENCE [LARGE SCALE GENOMIC DNA]</scope>
    <source>
        <strain evidence="8">NML 93-0612</strain>
    </source>
</reference>